<dbReference type="EMBL" id="CADEPI010000107">
    <property type="protein sequence ID" value="CAB3375057.1"/>
    <property type="molecule type" value="Genomic_DNA"/>
</dbReference>
<comment type="caution">
    <text evidence="2">The sequence shown here is derived from an EMBL/GenBank/DDBJ whole genome shotgun (WGS) entry which is preliminary data.</text>
</comment>
<dbReference type="SUPFAM" id="SSF52047">
    <property type="entry name" value="RNI-like"/>
    <property type="match status" value="1"/>
</dbReference>
<evidence type="ECO:0000313" key="3">
    <source>
        <dbReference type="Proteomes" id="UP000494165"/>
    </source>
</evidence>
<protein>
    <submittedName>
        <fullName evidence="2">Uncharacterized protein</fullName>
    </submittedName>
</protein>
<feature type="coiled-coil region" evidence="1">
    <location>
        <begin position="325"/>
        <end position="388"/>
    </location>
</feature>
<evidence type="ECO:0000313" key="2">
    <source>
        <dbReference type="EMBL" id="CAB3375057.1"/>
    </source>
</evidence>
<sequence>MEKVFNVFETIMSLSGATDEEVQSCKELFRLGISDLTHEELIELLRPLSNAEWPLTKFFEVFADSIKRVSYTEINLDDFSLLRPSDLEFELKVLQKIVSSKATEITAFRINSGENLLFDPPKLEPQLWTEIIKLQKVEIICISKYKTSFRDLPEMCKSLPSLRKIKVMIDSSIPVPTEDNFAQEFSKVNSLWVDWSDWNEQVTNPLKTIKLTQLHNFRDLDTLTFFDLTSPKNLDLFLNSVGQKLIVLNLYYTSVTQMKISLNLIQRSCPILESLDIGLAGVDDSNSLASFKSLLELKISFIPQISKNVRLSNLLAAPKLKIVLLRRFQVSRQELKQTISSIKNKIFLKNIKYIHLELEATDMSWRMREMMENEGNRFKAAVRNLNKNDEEKIKVEFTTEAINF</sequence>
<dbReference type="InterPro" id="IPR032675">
    <property type="entry name" value="LRR_dom_sf"/>
</dbReference>
<keyword evidence="3" id="KW-1185">Reference proteome</keyword>
<gene>
    <name evidence="2" type="ORF">CLODIP_2_CD13070</name>
</gene>
<reference evidence="2 3" key="1">
    <citation type="submission" date="2020-04" db="EMBL/GenBank/DDBJ databases">
        <authorList>
            <person name="Alioto T."/>
            <person name="Alioto T."/>
            <person name="Gomez Garrido J."/>
        </authorList>
    </citation>
    <scope>NUCLEOTIDE SEQUENCE [LARGE SCALE GENOMIC DNA]</scope>
</reference>
<organism evidence="2 3">
    <name type="scientific">Cloeon dipterum</name>
    <dbReference type="NCBI Taxonomy" id="197152"/>
    <lineage>
        <taxon>Eukaryota</taxon>
        <taxon>Metazoa</taxon>
        <taxon>Ecdysozoa</taxon>
        <taxon>Arthropoda</taxon>
        <taxon>Hexapoda</taxon>
        <taxon>Insecta</taxon>
        <taxon>Pterygota</taxon>
        <taxon>Palaeoptera</taxon>
        <taxon>Ephemeroptera</taxon>
        <taxon>Pisciforma</taxon>
        <taxon>Baetidae</taxon>
        <taxon>Cloeon</taxon>
    </lineage>
</organism>
<keyword evidence="1" id="KW-0175">Coiled coil</keyword>
<proteinExistence type="predicted"/>
<dbReference type="AlphaFoldDB" id="A0A8S1CUB0"/>
<accession>A0A8S1CUB0</accession>
<name>A0A8S1CUB0_9INSE</name>
<dbReference type="Gene3D" id="3.80.10.10">
    <property type="entry name" value="Ribonuclease Inhibitor"/>
    <property type="match status" value="1"/>
</dbReference>
<evidence type="ECO:0000256" key="1">
    <source>
        <dbReference type="SAM" id="Coils"/>
    </source>
</evidence>
<dbReference type="Proteomes" id="UP000494165">
    <property type="component" value="Unassembled WGS sequence"/>
</dbReference>